<evidence type="ECO:0000256" key="6">
    <source>
        <dbReference type="SAM" id="Phobius"/>
    </source>
</evidence>
<dbReference type="Proteomes" id="UP000002729">
    <property type="component" value="Unassembled WGS sequence"/>
</dbReference>
<feature type="domain" description="Methyltransferase small" evidence="7">
    <location>
        <begin position="403"/>
        <end position="457"/>
    </location>
</feature>
<dbReference type="Pfam" id="PF22528">
    <property type="entry name" value="PRMT_C"/>
    <property type="match status" value="1"/>
</dbReference>
<evidence type="ECO:0000313" key="9">
    <source>
        <dbReference type="EMBL" id="EGB04642.1"/>
    </source>
</evidence>
<accession>F0YJS3</accession>
<dbReference type="InterPro" id="IPR055135">
    <property type="entry name" value="PRMT_dom"/>
</dbReference>
<dbReference type="InterPro" id="IPR007848">
    <property type="entry name" value="Small_mtfrase_dom"/>
</dbReference>
<dbReference type="InterPro" id="IPR036938">
    <property type="entry name" value="PAP2/HPO_sf"/>
</dbReference>
<dbReference type="GeneID" id="20226058"/>
<dbReference type="GO" id="GO:0032259">
    <property type="term" value="P:methylation"/>
    <property type="evidence" value="ECO:0007669"/>
    <property type="project" value="UniProtKB-KW"/>
</dbReference>
<sequence length="947" mass="102546">MQADYEALQQSMPLYEALTLYRRGAARPTIEWLPYLPQHMPERVSGLERAIERLATETLDEATTATLSASLFRRVYEGISRPLLNKEDWTRNVARASSRAHGKRVRVVGLGTGLPAVAAARARAREVVWTDDVEAFRAVAVEMAEENGVGERVSVQPDKNVAKKYDVFVTERVFDDCYNLFSPCVFRVGRLARSRSALVLPCLAEVWAMPVEATLPEVGGVDLRALDARRVDAASGFASRCKRRPLGEGVSFTVDFGADETKEMWVTLKMPLATAGRWNAVQVWADVWFDTENWVSFRPRALEGPGTGLAKCGDQLGTLLYYAAGEHKVTRKNVVTARFCLCPRDGALRLIETYVSDVATPSRPYGGHGASFPGWHLPMLECERRNKAFVEAVQRVVRRRKEKDCVVLDVGAGTGVLALVAKKANPRATVVAVEADGDMADVARATLATNGDAAHEVKLVHAHSAACLVGTQIPKKADVVIAEVFDSGLLGEKCLETLSDVGRRLANKGADFIPRAATLWLLLLDAVPRASTGFSLDGLDKIPRFALTRDATPLNVDLCKARSLATHKRLHPPVRIFDFDFANVGELTRTKDHALSFTEEGCCNGFALYFDLDLDGETLSTAPDGPPTCWFQSLRYFREPINVKPGTTATLRAAHAASSYMQRPSYVFIRSSEISDWDQGSAPARSTQAPVPPIVNISTAPATTLEKSSEKSSKPKISFRVSAISSTSCVAALRAPLPSPVRRAALRSSRGATPTTPTPAPLPMRAFEAVGESTRFAVSGAVATTLLARRDAETLLWVLGAILAAVCNKVLKRIIKEERPTEGDDGGMPSSHACSVLHLGVGAVLRFPMPPGLPAALAAYGLVSLAWRVHARYHTTAQVVVGAAFGAATAVLFRAASLRLEPALPATIPLPWILSVYGVGAVVVGSLERSKWLKKLACERKKGAKDA</sequence>
<dbReference type="InterPro" id="IPR025799">
    <property type="entry name" value="Arg_MeTrfase"/>
</dbReference>
<keyword evidence="6" id="KW-0812">Transmembrane</keyword>
<dbReference type="CDD" id="cd02440">
    <property type="entry name" value="AdoMet_MTases"/>
    <property type="match status" value="1"/>
</dbReference>
<keyword evidence="6" id="KW-1133">Transmembrane helix</keyword>
<reference evidence="9 10" key="1">
    <citation type="journal article" date="2011" name="Proc. Natl. Acad. Sci. U.S.A.">
        <title>Niche of harmful alga Aureococcus anophagefferens revealed through ecogenomics.</title>
        <authorList>
            <person name="Gobler C.J."/>
            <person name="Berry D.L."/>
            <person name="Dyhrman S.T."/>
            <person name="Wilhelm S.W."/>
            <person name="Salamov A."/>
            <person name="Lobanov A.V."/>
            <person name="Zhang Y."/>
            <person name="Collier J.L."/>
            <person name="Wurch L.L."/>
            <person name="Kustka A.B."/>
            <person name="Dill B.D."/>
            <person name="Shah M."/>
            <person name="VerBerkmoes N.C."/>
            <person name="Kuo A."/>
            <person name="Terry A."/>
            <person name="Pangilinan J."/>
            <person name="Lindquist E.A."/>
            <person name="Lucas S."/>
            <person name="Paulsen I.T."/>
            <person name="Hattenrath-Lehmann T.K."/>
            <person name="Talmage S.C."/>
            <person name="Walker E.A."/>
            <person name="Koch F."/>
            <person name="Burson A.M."/>
            <person name="Marcoval M.A."/>
            <person name="Tang Y.Z."/>
            <person name="Lecleir G.R."/>
            <person name="Coyne K.J."/>
            <person name="Berg G.M."/>
            <person name="Bertrand E.M."/>
            <person name="Saito M.A."/>
            <person name="Gladyshev V.N."/>
            <person name="Grigoriev I.V."/>
        </authorList>
    </citation>
    <scope>NUCLEOTIDE SEQUENCE [LARGE SCALE GENOMIC DNA]</scope>
    <source>
        <strain evidence="10">CCMP 1984</strain>
    </source>
</reference>
<keyword evidence="10" id="KW-1185">Reference proteome</keyword>
<evidence type="ECO:0000256" key="2">
    <source>
        <dbReference type="ARBA" id="ARBA00022679"/>
    </source>
</evidence>
<evidence type="ECO:0000259" key="7">
    <source>
        <dbReference type="Pfam" id="PF05175"/>
    </source>
</evidence>
<keyword evidence="6" id="KW-0472">Membrane</keyword>
<feature type="domain" description="Protein arginine N-methyltransferase" evidence="8">
    <location>
        <begin position="564"/>
        <end position="663"/>
    </location>
</feature>
<proteinExistence type="predicted"/>
<dbReference type="eggNOG" id="KOG3146">
    <property type="taxonomic scope" value="Eukaryota"/>
</dbReference>
<dbReference type="Gene3D" id="3.40.50.150">
    <property type="entry name" value="Vaccinia Virus protein VP39"/>
    <property type="match status" value="2"/>
</dbReference>
<evidence type="ECO:0000256" key="4">
    <source>
        <dbReference type="PROSITE-ProRule" id="PRU01015"/>
    </source>
</evidence>
<feature type="region of interest" description="Disordered" evidence="5">
    <location>
        <begin position="742"/>
        <end position="763"/>
    </location>
</feature>
<dbReference type="KEGG" id="aaf:AURANDRAFT_67050"/>
<dbReference type="Pfam" id="PF05175">
    <property type="entry name" value="MTS"/>
    <property type="match status" value="1"/>
</dbReference>
<dbReference type="GO" id="GO:0042054">
    <property type="term" value="F:histone methyltransferase activity"/>
    <property type="evidence" value="ECO:0007669"/>
    <property type="project" value="TreeGrafter"/>
</dbReference>
<dbReference type="GO" id="GO:0016274">
    <property type="term" value="F:protein-arginine N-methyltransferase activity"/>
    <property type="evidence" value="ECO:0007669"/>
    <property type="project" value="InterPro"/>
</dbReference>
<dbReference type="OrthoDB" id="302705at2759"/>
<evidence type="ECO:0000256" key="5">
    <source>
        <dbReference type="SAM" id="MobiDB-lite"/>
    </source>
</evidence>
<dbReference type="SUPFAM" id="SSF53335">
    <property type="entry name" value="S-adenosyl-L-methionine-dependent methyltransferases"/>
    <property type="match status" value="2"/>
</dbReference>
<keyword evidence="1 4" id="KW-0489">Methyltransferase</keyword>
<dbReference type="eggNOG" id="KOG1499">
    <property type="taxonomic scope" value="Eukaryota"/>
</dbReference>
<dbReference type="RefSeq" id="XP_009040747.1">
    <property type="nucleotide sequence ID" value="XM_009042499.1"/>
</dbReference>
<dbReference type="PANTHER" id="PTHR11006">
    <property type="entry name" value="PROTEIN ARGININE N-METHYLTRANSFERASE"/>
    <property type="match status" value="1"/>
</dbReference>
<organism evidence="10">
    <name type="scientific">Aureococcus anophagefferens</name>
    <name type="common">Harmful bloom alga</name>
    <dbReference type="NCBI Taxonomy" id="44056"/>
    <lineage>
        <taxon>Eukaryota</taxon>
        <taxon>Sar</taxon>
        <taxon>Stramenopiles</taxon>
        <taxon>Ochrophyta</taxon>
        <taxon>Pelagophyceae</taxon>
        <taxon>Pelagomonadales</taxon>
        <taxon>Pelagomonadaceae</taxon>
        <taxon>Aureococcus</taxon>
    </lineage>
</organism>
<dbReference type="PANTHER" id="PTHR11006:SF4">
    <property type="entry name" value="PROTEIN ARGININE N-METHYLTRANSFERASE 7"/>
    <property type="match status" value="1"/>
</dbReference>
<evidence type="ECO:0000256" key="1">
    <source>
        <dbReference type="ARBA" id="ARBA00022603"/>
    </source>
</evidence>
<feature type="transmembrane region" description="Helical" evidence="6">
    <location>
        <begin position="908"/>
        <end position="927"/>
    </location>
</feature>
<name>F0YJS3_AURAN</name>
<gene>
    <name evidence="9" type="ORF">AURANDRAFT_67050</name>
</gene>
<dbReference type="AlphaFoldDB" id="F0YJS3"/>
<keyword evidence="3 4" id="KW-0949">S-adenosyl-L-methionine</keyword>
<feature type="transmembrane region" description="Helical" evidence="6">
    <location>
        <begin position="877"/>
        <end position="896"/>
    </location>
</feature>
<evidence type="ECO:0000256" key="3">
    <source>
        <dbReference type="ARBA" id="ARBA00022691"/>
    </source>
</evidence>
<keyword evidence="2 4" id="KW-0808">Transferase</keyword>
<evidence type="ECO:0000313" key="10">
    <source>
        <dbReference type="Proteomes" id="UP000002729"/>
    </source>
</evidence>
<dbReference type="Gene3D" id="2.70.160.11">
    <property type="entry name" value="Hnrnp arginine n-methyltransferase1"/>
    <property type="match status" value="1"/>
</dbReference>
<dbReference type="EMBL" id="GL833149">
    <property type="protein sequence ID" value="EGB04642.1"/>
    <property type="molecule type" value="Genomic_DNA"/>
</dbReference>
<dbReference type="SUPFAM" id="SSF48317">
    <property type="entry name" value="Acid phosphatase/Vanadium-dependent haloperoxidase"/>
    <property type="match status" value="1"/>
</dbReference>
<dbReference type="InterPro" id="IPR029063">
    <property type="entry name" value="SAM-dependent_MTases_sf"/>
</dbReference>
<dbReference type="PROSITE" id="PS51678">
    <property type="entry name" value="SAM_MT_PRMT"/>
    <property type="match status" value="1"/>
</dbReference>
<dbReference type="InParanoid" id="F0YJS3"/>
<evidence type="ECO:0000259" key="8">
    <source>
        <dbReference type="Pfam" id="PF22528"/>
    </source>
</evidence>
<protein>
    <submittedName>
        <fullName evidence="9">Uncharacterized protein</fullName>
    </submittedName>
</protein>